<dbReference type="Gene3D" id="3.40.50.2000">
    <property type="entry name" value="Glycogen Phosphorylase B"/>
    <property type="match status" value="2"/>
</dbReference>
<dbReference type="Pfam" id="PF13692">
    <property type="entry name" value="Glyco_trans_1_4"/>
    <property type="match status" value="1"/>
</dbReference>
<dbReference type="Pfam" id="PF13439">
    <property type="entry name" value="Glyco_transf_4"/>
    <property type="match status" value="1"/>
</dbReference>
<dbReference type="PANTHER" id="PTHR45947:SF3">
    <property type="entry name" value="SULFOQUINOVOSYL TRANSFERASE SQD2"/>
    <property type="match status" value="1"/>
</dbReference>
<dbReference type="Proteomes" id="UP001429984">
    <property type="component" value="Unassembled WGS sequence"/>
</dbReference>
<keyword evidence="3" id="KW-1185">Reference proteome</keyword>
<dbReference type="CDD" id="cd03801">
    <property type="entry name" value="GT4_PimA-like"/>
    <property type="match status" value="1"/>
</dbReference>
<dbReference type="SUPFAM" id="SSF53756">
    <property type="entry name" value="UDP-Glycosyltransferase/glycogen phosphorylase"/>
    <property type="match status" value="1"/>
</dbReference>
<reference evidence="2 3" key="1">
    <citation type="submission" date="2020-11" db="EMBL/GenBank/DDBJ databases">
        <title>Draft Genome Sequence and Secondary Metabolite Biosynthetic Potential of the Lysobacter niastensis Type strain DSM 18481.</title>
        <authorList>
            <person name="Turrini P."/>
            <person name="Artuso I."/>
            <person name="Tescari M."/>
            <person name="Lugli G.A."/>
            <person name="Frangipani E."/>
            <person name="Ventura M."/>
            <person name="Visca P."/>
        </authorList>
    </citation>
    <scope>NUCLEOTIDE SEQUENCE [LARGE SCALE GENOMIC DNA]</scope>
    <source>
        <strain evidence="2 3">DSM 18481</strain>
    </source>
</reference>
<feature type="domain" description="Glycosyltransferase subfamily 4-like N-terminal" evidence="1">
    <location>
        <begin position="26"/>
        <end position="194"/>
    </location>
</feature>
<evidence type="ECO:0000313" key="3">
    <source>
        <dbReference type="Proteomes" id="UP001429984"/>
    </source>
</evidence>
<proteinExistence type="predicted"/>
<dbReference type="RefSeq" id="WP_194930922.1">
    <property type="nucleotide sequence ID" value="NZ_JADLZT010000005.1"/>
</dbReference>
<name>A0ABS0B5V2_9GAMM</name>
<dbReference type="EMBL" id="JADLZT010000005">
    <property type="protein sequence ID" value="MBF6024310.1"/>
    <property type="molecule type" value="Genomic_DNA"/>
</dbReference>
<dbReference type="InterPro" id="IPR028098">
    <property type="entry name" value="Glyco_trans_4-like_N"/>
</dbReference>
<dbReference type="PANTHER" id="PTHR45947">
    <property type="entry name" value="SULFOQUINOVOSYL TRANSFERASE SQD2"/>
    <property type="match status" value="1"/>
</dbReference>
<sequence length="395" mass="43351">MSRDDATVHARVLMVLDGPYPPERGGGAEAQVRTLTRTMHARGFQVAVVAPLTDHAPKLEFSHVDNVPVYRLRYPQIRFIGGPALWLALARFLVRHRDDFDVWHVHVARQWGVVCALLGPWLGKRVIIKVSGSWDLEMGALSPDSGWRGRLVRRVLMRADAWQAISHRIAATLPSRGIPPQRIAEIPNAVDAARFLLPERDAIEPTRFLFIGRLVREKGLPALLAAFADILPRHPRAHLTIVGTGPQRAHLEADVKALGIGSHVTFTGHRSDIEPLLADATIGVLPSRMEGLSNTLLECMASGLPMVASRISGNEDFVRHRENGWLFEVGDRNGLASCLDEAASLDRDRWHAMGESARTTVIRQAGLDGVLQRLVALYDGEPQPVASTAVPNGSA</sequence>
<gene>
    <name evidence="2" type="ORF">IU514_09735</name>
</gene>
<evidence type="ECO:0000259" key="1">
    <source>
        <dbReference type="Pfam" id="PF13439"/>
    </source>
</evidence>
<evidence type="ECO:0000313" key="2">
    <source>
        <dbReference type="EMBL" id="MBF6024310.1"/>
    </source>
</evidence>
<organism evidence="2 3">
    <name type="scientific">Lysobacter niastensis</name>
    <dbReference type="NCBI Taxonomy" id="380629"/>
    <lineage>
        <taxon>Bacteria</taxon>
        <taxon>Pseudomonadati</taxon>
        <taxon>Pseudomonadota</taxon>
        <taxon>Gammaproteobacteria</taxon>
        <taxon>Lysobacterales</taxon>
        <taxon>Lysobacteraceae</taxon>
        <taxon>Lysobacter</taxon>
    </lineage>
</organism>
<protein>
    <submittedName>
        <fullName evidence="2">Glycosyltransferase family 4 protein</fullName>
    </submittedName>
</protein>
<accession>A0ABS0B5V2</accession>
<comment type="caution">
    <text evidence="2">The sequence shown here is derived from an EMBL/GenBank/DDBJ whole genome shotgun (WGS) entry which is preliminary data.</text>
</comment>
<dbReference type="InterPro" id="IPR050194">
    <property type="entry name" value="Glycosyltransferase_grp1"/>
</dbReference>